<protein>
    <submittedName>
        <fullName evidence="3">Uncharacterized protein</fullName>
    </submittedName>
</protein>
<evidence type="ECO:0000256" key="2">
    <source>
        <dbReference type="SAM" id="MobiDB-lite"/>
    </source>
</evidence>
<proteinExistence type="predicted"/>
<evidence type="ECO:0000256" key="1">
    <source>
        <dbReference type="SAM" id="Coils"/>
    </source>
</evidence>
<feature type="coiled-coil region" evidence="1">
    <location>
        <begin position="516"/>
        <end position="557"/>
    </location>
</feature>
<dbReference type="Proteomes" id="UP000703661">
    <property type="component" value="Unassembled WGS sequence"/>
</dbReference>
<dbReference type="PANTHER" id="PTHR28190">
    <property type="entry name" value="NUCLEAR MIGRATION PROTEIN NUM1"/>
    <property type="match status" value="1"/>
</dbReference>
<gene>
    <name evidence="3" type="ORF">BGZ80_002117</name>
</gene>
<feature type="compositionally biased region" description="Polar residues" evidence="2">
    <location>
        <begin position="844"/>
        <end position="865"/>
    </location>
</feature>
<keyword evidence="1" id="KW-0175">Coiled coil</keyword>
<feature type="coiled-coil region" evidence="1">
    <location>
        <begin position="430"/>
        <end position="464"/>
    </location>
</feature>
<dbReference type="GO" id="GO:0005938">
    <property type="term" value="C:cell cortex"/>
    <property type="evidence" value="ECO:0007669"/>
    <property type="project" value="TreeGrafter"/>
</dbReference>
<name>A0A9P6SXG2_9FUNG</name>
<evidence type="ECO:0000313" key="4">
    <source>
        <dbReference type="Proteomes" id="UP000703661"/>
    </source>
</evidence>
<feature type="coiled-coil region" evidence="1">
    <location>
        <begin position="606"/>
        <end position="636"/>
    </location>
</feature>
<keyword evidence="4" id="KW-1185">Reference proteome</keyword>
<dbReference type="GO" id="GO:0000226">
    <property type="term" value="P:microtubule cytoskeleton organization"/>
    <property type="evidence" value="ECO:0007669"/>
    <property type="project" value="TreeGrafter"/>
</dbReference>
<feature type="non-terminal residue" evidence="3">
    <location>
        <position position="865"/>
    </location>
</feature>
<feature type="region of interest" description="Disordered" evidence="2">
    <location>
        <begin position="806"/>
        <end position="865"/>
    </location>
</feature>
<dbReference type="GO" id="GO:0005739">
    <property type="term" value="C:mitochondrion"/>
    <property type="evidence" value="ECO:0007669"/>
    <property type="project" value="TreeGrafter"/>
</dbReference>
<evidence type="ECO:0000313" key="3">
    <source>
        <dbReference type="EMBL" id="KAG0009739.1"/>
    </source>
</evidence>
<dbReference type="GO" id="GO:0015631">
    <property type="term" value="F:tubulin binding"/>
    <property type="evidence" value="ECO:0007669"/>
    <property type="project" value="TreeGrafter"/>
</dbReference>
<dbReference type="AlphaFoldDB" id="A0A9P6SXG2"/>
<dbReference type="EMBL" id="JAAAID010001511">
    <property type="protein sequence ID" value="KAG0009739.1"/>
    <property type="molecule type" value="Genomic_DNA"/>
</dbReference>
<dbReference type="PANTHER" id="PTHR28190:SF2">
    <property type="entry name" value="MIGRATION PROTEIN, PUTATIVE (AFU_ORTHOLOGUE AFUA_2G07730)-RELATED"/>
    <property type="match status" value="1"/>
</dbReference>
<accession>A0A9P6SXG2</accession>
<sequence>MSESTLPPTSLASLQTIGQARAELEARLVSIHNDLQLTQSIGLLFVKRQEDLRNCFDQLQELKDLDSHQQQLYEGSDYGSGSESTTQQPLPEELREQLALIDKEFQDSQHGILGLKGLIDAQLPTIEIQPPQNDSHSTGVLGPSALPSSALPAQTITKPRRHKVVVNSAPSINDPAFPVQIQEELLNQVRYWTSQAEMKEKLNQEYDTKITEMERIIDALNKQRRMREESDERQKEDQWNLELMNQELRSQNADLQSQLSRAVHENSKIQKALAVASEQSEQLKDKEERTAGQLELAKSRHEQDMMTMRKHTAGIQREKADLMKKMEELQATISQQQQKLTKKATMEALALAQEKEKQEQELESPVEAPIVIQAPPRLPTNEEVVPAPVAVAPAAPEPKAVSLARETSFAHQQSIISDLQSKLSQEIATKEQLLVAKEEWLAEKEELAKLLADREETIETMRMEGTMGGFEHPAASAAPAAPERKTVSLARETSFAHKQSIIIDLQSKLDLEITTKEQLLAAKGELLAEKEELLAEKEELAKLLADREETIETMRMEGTMGGSEHPTASAAPATPEPKAVSLAHETSFAHEQSIISELQSKLSLEITAKEQLLAAKEELLAEKEELAKLLSDREETIETMRMEGTMGGFEHPAAAVAQVSDFNQGSLGASEIENGDLGFESHKEISNGLPVLRPVSPMHAGGLFAELAQASSSLEPVKPVIEYKDQEAMTEPIESWIHTIPGLVLAPASTPASESVSESKPAVGVAAAGVAAATAAAAAAVAVVAEKIEVEKNTIATNTETKSLVDGATSMEPKTLVDGTTSTESKTLVDGATSMEPKTLVDSAASTDSKSLADGATSTEDLPAP</sequence>
<feature type="coiled-coil region" evidence="1">
    <location>
        <begin position="199"/>
        <end position="363"/>
    </location>
</feature>
<comment type="caution">
    <text evidence="3">The sequence shown here is derived from an EMBL/GenBank/DDBJ whole genome shotgun (WGS) entry which is preliminary data.</text>
</comment>
<dbReference type="InterPro" id="IPR053005">
    <property type="entry name" value="Nuclear_Pos-Cytoskel_Interact"/>
</dbReference>
<reference evidence="3" key="1">
    <citation type="journal article" date="2020" name="Fungal Divers.">
        <title>Resolving the Mortierellaceae phylogeny through synthesis of multi-gene phylogenetics and phylogenomics.</title>
        <authorList>
            <person name="Vandepol N."/>
            <person name="Liber J."/>
            <person name="Desiro A."/>
            <person name="Na H."/>
            <person name="Kennedy M."/>
            <person name="Barry K."/>
            <person name="Grigoriev I.V."/>
            <person name="Miller A.N."/>
            <person name="O'Donnell K."/>
            <person name="Stajich J.E."/>
            <person name="Bonito G."/>
        </authorList>
    </citation>
    <scope>NUCLEOTIDE SEQUENCE</scope>
    <source>
        <strain evidence="3">NRRL 2769</strain>
    </source>
</reference>
<organism evidence="3 4">
    <name type="scientific">Entomortierella chlamydospora</name>
    <dbReference type="NCBI Taxonomy" id="101097"/>
    <lineage>
        <taxon>Eukaryota</taxon>
        <taxon>Fungi</taxon>
        <taxon>Fungi incertae sedis</taxon>
        <taxon>Mucoromycota</taxon>
        <taxon>Mortierellomycotina</taxon>
        <taxon>Mortierellomycetes</taxon>
        <taxon>Mortierellales</taxon>
        <taxon>Mortierellaceae</taxon>
        <taxon>Entomortierella</taxon>
    </lineage>
</organism>